<evidence type="ECO:0000313" key="1">
    <source>
        <dbReference type="EMBL" id="KAL0941757.1"/>
    </source>
</evidence>
<comment type="caution">
    <text evidence="1">The sequence shown here is derived from an EMBL/GenBank/DDBJ whole genome shotgun (WGS) entry which is preliminary data.</text>
</comment>
<reference evidence="1 2" key="1">
    <citation type="journal article" date="2020" name="Phytopathology">
        <title>Genome Sequence Resources of Colletotrichum truncatum, C. plurivorum, C. musicola, and C. sojae: Four Species Pathogenic to Soybean (Glycine max).</title>
        <authorList>
            <person name="Rogerio F."/>
            <person name="Boufleur T.R."/>
            <person name="Ciampi-Guillardi M."/>
            <person name="Sukno S.A."/>
            <person name="Thon M.R."/>
            <person name="Massola Junior N.S."/>
            <person name="Baroncelli R."/>
        </authorList>
    </citation>
    <scope>NUCLEOTIDE SEQUENCE [LARGE SCALE GENOMIC DNA]</scope>
    <source>
        <strain evidence="1 2">CMES1059</strain>
    </source>
</reference>
<dbReference type="EMBL" id="VUJX02000002">
    <property type="protein sequence ID" value="KAL0941757.1"/>
    <property type="molecule type" value="Genomic_DNA"/>
</dbReference>
<organism evidence="1 2">
    <name type="scientific">Colletotrichum truncatum</name>
    <name type="common">Anthracnose fungus</name>
    <name type="synonym">Colletotrichum capsici</name>
    <dbReference type="NCBI Taxonomy" id="5467"/>
    <lineage>
        <taxon>Eukaryota</taxon>
        <taxon>Fungi</taxon>
        <taxon>Dikarya</taxon>
        <taxon>Ascomycota</taxon>
        <taxon>Pezizomycotina</taxon>
        <taxon>Sordariomycetes</taxon>
        <taxon>Hypocreomycetidae</taxon>
        <taxon>Glomerellales</taxon>
        <taxon>Glomerellaceae</taxon>
        <taxon>Colletotrichum</taxon>
        <taxon>Colletotrichum truncatum species complex</taxon>
    </lineage>
</organism>
<evidence type="ECO:0000313" key="2">
    <source>
        <dbReference type="Proteomes" id="UP000805649"/>
    </source>
</evidence>
<protein>
    <submittedName>
        <fullName evidence="1">Uncharacterized protein</fullName>
    </submittedName>
</protein>
<dbReference type="Proteomes" id="UP000805649">
    <property type="component" value="Unassembled WGS sequence"/>
</dbReference>
<gene>
    <name evidence="1" type="ORF">CTRU02_204521</name>
</gene>
<sequence length="154" mass="17168">MMPKSQTASSNEDTEEGDPSELHQRDKAAERAVTRVYKSSRRVISNLSALLHLLVVFDIDLDPESLPSSDEAATAAWKDSHKKFKATLMKVYDAADEAVDMALRAENHLATEHHEILMRDVCLIREAVKQALPQDLYDRVVGKGKEPKGKSVGR</sequence>
<accession>A0ACC3ZC95</accession>
<name>A0ACC3ZC95_COLTU</name>
<proteinExistence type="predicted"/>
<keyword evidence="2" id="KW-1185">Reference proteome</keyword>